<evidence type="ECO:0000313" key="1">
    <source>
        <dbReference type="EMBL" id="MDN4480921.1"/>
    </source>
</evidence>
<protein>
    <submittedName>
        <fullName evidence="1">Uncharacterized protein</fullName>
    </submittedName>
</protein>
<dbReference type="EMBL" id="JAUHQA010000001">
    <property type="protein sequence ID" value="MDN4480921.1"/>
    <property type="molecule type" value="Genomic_DNA"/>
</dbReference>
<evidence type="ECO:0000313" key="2">
    <source>
        <dbReference type="Proteomes" id="UP001172708"/>
    </source>
</evidence>
<dbReference type="RefSeq" id="WP_301142387.1">
    <property type="nucleotide sequence ID" value="NZ_JAUHQA010000001.1"/>
</dbReference>
<sequence>MKWWGLAGAVALVVLVAALAVPIRSGGTEIADVSEVAAEEGVCGQLTSTGRLVVERMVPLIDLGLVATLDAAVMSPAFVIEATDACGDVDGLGGGVMLSHPRCEVPNAMSADESQAFVDATSEPGSDLVVLCEGAAFAMVWNAADTGGLEFVASWSDHRYALGRELAFNQPNWCLDTGYWVEATRATGQESSVEARSLEPVASTWCIDLVAP</sequence>
<gene>
    <name evidence="1" type="ORF">QQX02_08315</name>
</gene>
<reference evidence="1" key="1">
    <citation type="submission" date="2023-06" db="EMBL/GenBank/DDBJ databases">
        <title>Egi l300058.</title>
        <authorList>
            <person name="Gao L."/>
            <person name="Fang B.-Z."/>
            <person name="Li W.-J."/>
        </authorList>
    </citation>
    <scope>NUCLEOTIDE SEQUENCE</scope>
    <source>
        <strain evidence="1">EGI L300058</strain>
    </source>
</reference>
<proteinExistence type="predicted"/>
<keyword evidence="2" id="KW-1185">Reference proteome</keyword>
<organism evidence="1 2">
    <name type="scientific">Demequina muriae</name>
    <dbReference type="NCBI Taxonomy" id="3051664"/>
    <lineage>
        <taxon>Bacteria</taxon>
        <taxon>Bacillati</taxon>
        <taxon>Actinomycetota</taxon>
        <taxon>Actinomycetes</taxon>
        <taxon>Micrococcales</taxon>
        <taxon>Demequinaceae</taxon>
        <taxon>Demequina</taxon>
    </lineage>
</organism>
<comment type="caution">
    <text evidence="1">The sequence shown here is derived from an EMBL/GenBank/DDBJ whole genome shotgun (WGS) entry which is preliminary data.</text>
</comment>
<dbReference type="Proteomes" id="UP001172708">
    <property type="component" value="Unassembled WGS sequence"/>
</dbReference>
<name>A0ABT8GI29_9MICO</name>
<accession>A0ABT8GI29</accession>